<gene>
    <name evidence="4" type="ORF">TKK_016255</name>
</gene>
<protein>
    <recommendedName>
        <fullName evidence="3">Peptidase S1 domain-containing protein</fullName>
    </recommendedName>
</protein>
<comment type="caution">
    <text evidence="4">The sequence shown here is derived from an EMBL/GenBank/DDBJ whole genome shotgun (WGS) entry which is preliminary data.</text>
</comment>
<evidence type="ECO:0000313" key="4">
    <source>
        <dbReference type="EMBL" id="KAL3388533.1"/>
    </source>
</evidence>
<dbReference type="InterPro" id="IPR001254">
    <property type="entry name" value="Trypsin_dom"/>
</dbReference>
<evidence type="ECO:0000259" key="3">
    <source>
        <dbReference type="Pfam" id="PF00089"/>
    </source>
</evidence>
<dbReference type="InterPro" id="IPR043504">
    <property type="entry name" value="Peptidase_S1_PA_chymotrypsin"/>
</dbReference>
<evidence type="ECO:0000256" key="2">
    <source>
        <dbReference type="ARBA" id="ARBA00024195"/>
    </source>
</evidence>
<dbReference type="InterPro" id="IPR009003">
    <property type="entry name" value="Peptidase_S1_PA"/>
</dbReference>
<evidence type="ECO:0000256" key="1">
    <source>
        <dbReference type="ARBA" id="ARBA00023157"/>
    </source>
</evidence>
<feature type="domain" description="Peptidase S1" evidence="3">
    <location>
        <begin position="5"/>
        <end position="66"/>
    </location>
</feature>
<dbReference type="Proteomes" id="UP001627154">
    <property type="component" value="Unassembled WGS sequence"/>
</dbReference>
<dbReference type="SUPFAM" id="SSF50494">
    <property type="entry name" value="Trypsin-like serine proteases"/>
    <property type="match status" value="1"/>
</dbReference>
<proteinExistence type="inferred from homology"/>
<keyword evidence="5" id="KW-1185">Reference proteome</keyword>
<keyword evidence="1" id="KW-1015">Disulfide bond</keyword>
<dbReference type="InterPro" id="IPR051487">
    <property type="entry name" value="Ser/Thr_Proteases_Immune/Dev"/>
</dbReference>
<sequence length="72" mass="7869">MYLDSGMMCAVTNHDWPSGPCAADSGGPFVDGKGYQIGITSFGWECGKTHVLPDVYINVVIYANWIRENAKI</sequence>
<reference evidence="4 5" key="1">
    <citation type="journal article" date="2024" name="bioRxiv">
        <title>A reference genome for Trichogramma kaykai: A tiny desert-dwelling parasitoid wasp with competing sex-ratio distorters.</title>
        <authorList>
            <person name="Culotta J."/>
            <person name="Lindsey A.R."/>
        </authorList>
    </citation>
    <scope>NUCLEOTIDE SEQUENCE [LARGE SCALE GENOMIC DNA]</scope>
    <source>
        <strain evidence="4 5">KSX58</strain>
    </source>
</reference>
<organism evidence="4 5">
    <name type="scientific">Trichogramma kaykai</name>
    <dbReference type="NCBI Taxonomy" id="54128"/>
    <lineage>
        <taxon>Eukaryota</taxon>
        <taxon>Metazoa</taxon>
        <taxon>Ecdysozoa</taxon>
        <taxon>Arthropoda</taxon>
        <taxon>Hexapoda</taxon>
        <taxon>Insecta</taxon>
        <taxon>Pterygota</taxon>
        <taxon>Neoptera</taxon>
        <taxon>Endopterygota</taxon>
        <taxon>Hymenoptera</taxon>
        <taxon>Apocrita</taxon>
        <taxon>Proctotrupomorpha</taxon>
        <taxon>Chalcidoidea</taxon>
        <taxon>Trichogrammatidae</taxon>
        <taxon>Trichogramma</taxon>
    </lineage>
</organism>
<comment type="similarity">
    <text evidence="2">Belongs to the peptidase S1 family. CLIP subfamily.</text>
</comment>
<evidence type="ECO:0000313" key="5">
    <source>
        <dbReference type="Proteomes" id="UP001627154"/>
    </source>
</evidence>
<name>A0ABD2W6I5_9HYME</name>
<dbReference type="Gene3D" id="2.40.10.10">
    <property type="entry name" value="Trypsin-like serine proteases"/>
    <property type="match status" value="1"/>
</dbReference>
<dbReference type="PANTHER" id="PTHR24256">
    <property type="entry name" value="TRYPTASE-RELATED"/>
    <property type="match status" value="1"/>
</dbReference>
<dbReference type="Pfam" id="PF00089">
    <property type="entry name" value="Trypsin"/>
    <property type="match status" value="1"/>
</dbReference>
<dbReference type="AlphaFoldDB" id="A0ABD2W6I5"/>
<dbReference type="EMBL" id="JBJJXI010000129">
    <property type="protein sequence ID" value="KAL3388533.1"/>
    <property type="molecule type" value="Genomic_DNA"/>
</dbReference>
<accession>A0ABD2W6I5</accession>